<dbReference type="AlphaFoldDB" id="A0A2A6B9K1"/>
<dbReference type="Proteomes" id="UP000005239">
    <property type="component" value="Unassembled WGS sequence"/>
</dbReference>
<organism evidence="1 2">
    <name type="scientific">Pristionchus pacificus</name>
    <name type="common">Parasitic nematode worm</name>
    <dbReference type="NCBI Taxonomy" id="54126"/>
    <lineage>
        <taxon>Eukaryota</taxon>
        <taxon>Metazoa</taxon>
        <taxon>Ecdysozoa</taxon>
        <taxon>Nematoda</taxon>
        <taxon>Chromadorea</taxon>
        <taxon>Rhabditida</taxon>
        <taxon>Rhabditina</taxon>
        <taxon>Diplogasteromorpha</taxon>
        <taxon>Diplogasteroidea</taxon>
        <taxon>Neodiplogasteridae</taxon>
        <taxon>Pristionchus</taxon>
    </lineage>
</organism>
<name>A0A2A6B9K1_PRIPA</name>
<evidence type="ECO:0000313" key="2">
    <source>
        <dbReference type="Proteomes" id="UP000005239"/>
    </source>
</evidence>
<protein>
    <submittedName>
        <fullName evidence="1">Uncharacterized protein</fullName>
    </submittedName>
</protein>
<sequence length="71" mass="8171">MATRKVCIHCSGQLLVNEDEATPIRVISDLAKWTDGALTRAVWSIMSTMQEKEEILYEAIAWYEGKLWKKI</sequence>
<accession>A0A8R1Z4C7</accession>
<reference evidence="1" key="2">
    <citation type="submission" date="2022-06" db="UniProtKB">
        <authorList>
            <consortium name="EnsemblMetazoa"/>
        </authorList>
    </citation>
    <scope>IDENTIFICATION</scope>
    <source>
        <strain evidence="1">PS312</strain>
    </source>
</reference>
<gene>
    <name evidence="1" type="primary">WBGene00282153</name>
</gene>
<dbReference type="EnsemblMetazoa" id="PPA43784.1">
    <property type="protein sequence ID" value="PPA43784.1"/>
    <property type="gene ID" value="WBGene00282153"/>
</dbReference>
<evidence type="ECO:0000313" key="1">
    <source>
        <dbReference type="EnsemblMetazoa" id="PPA43784.1"/>
    </source>
</evidence>
<accession>A0A2A6B9K1</accession>
<keyword evidence="2" id="KW-1185">Reference proteome</keyword>
<reference evidence="2" key="1">
    <citation type="journal article" date="2008" name="Nat. Genet.">
        <title>The Pristionchus pacificus genome provides a unique perspective on nematode lifestyle and parasitism.</title>
        <authorList>
            <person name="Dieterich C."/>
            <person name="Clifton S.W."/>
            <person name="Schuster L.N."/>
            <person name="Chinwalla A."/>
            <person name="Delehaunty K."/>
            <person name="Dinkelacker I."/>
            <person name="Fulton L."/>
            <person name="Fulton R."/>
            <person name="Godfrey J."/>
            <person name="Minx P."/>
            <person name="Mitreva M."/>
            <person name="Roeseler W."/>
            <person name="Tian H."/>
            <person name="Witte H."/>
            <person name="Yang S.P."/>
            <person name="Wilson R.K."/>
            <person name="Sommer R.J."/>
        </authorList>
    </citation>
    <scope>NUCLEOTIDE SEQUENCE [LARGE SCALE GENOMIC DNA]</scope>
    <source>
        <strain evidence="2">PS312</strain>
    </source>
</reference>
<proteinExistence type="predicted"/>